<protein>
    <submittedName>
        <fullName evidence="3">Uncharacterized protein</fullName>
    </submittedName>
</protein>
<keyword evidence="4" id="KW-1185">Reference proteome</keyword>
<dbReference type="EMBL" id="BMDC01000002">
    <property type="protein sequence ID" value="GGH62778.1"/>
    <property type="molecule type" value="Genomic_DNA"/>
</dbReference>
<sequence length="109" mass="12051">MISTVLAETMIVAADATPTEFAEDGTPIGSPGFLGFVVTFILGIFIILLMLDMSRRARRMRYRNEYAMAREAQERAEAQRVAEASPTGDDVPRPDTAEQGVAEHIRRAH</sequence>
<proteinExistence type="predicted"/>
<dbReference type="Proteomes" id="UP000600171">
    <property type="component" value="Unassembled WGS sequence"/>
</dbReference>
<organism evidence="3 4">
    <name type="scientific">Rothia aerolata</name>
    <dbReference type="NCBI Taxonomy" id="1812262"/>
    <lineage>
        <taxon>Bacteria</taxon>
        <taxon>Bacillati</taxon>
        <taxon>Actinomycetota</taxon>
        <taxon>Actinomycetes</taxon>
        <taxon>Micrococcales</taxon>
        <taxon>Micrococcaceae</taxon>
        <taxon>Rothia</taxon>
    </lineage>
</organism>
<dbReference type="AlphaFoldDB" id="A0A917MTI0"/>
<feature type="region of interest" description="Disordered" evidence="1">
    <location>
        <begin position="73"/>
        <end position="109"/>
    </location>
</feature>
<keyword evidence="2" id="KW-1133">Transmembrane helix</keyword>
<keyword evidence="2" id="KW-0812">Transmembrane</keyword>
<evidence type="ECO:0000313" key="4">
    <source>
        <dbReference type="Proteomes" id="UP000600171"/>
    </source>
</evidence>
<evidence type="ECO:0000256" key="1">
    <source>
        <dbReference type="SAM" id="MobiDB-lite"/>
    </source>
</evidence>
<name>A0A917MTI0_9MICC</name>
<comment type="caution">
    <text evidence="3">The sequence shown here is derived from an EMBL/GenBank/DDBJ whole genome shotgun (WGS) entry which is preliminary data.</text>
</comment>
<feature type="compositionally biased region" description="Basic and acidic residues" evidence="1">
    <location>
        <begin position="90"/>
        <end position="109"/>
    </location>
</feature>
<gene>
    <name evidence="3" type="ORF">GCM10007359_13360</name>
</gene>
<feature type="transmembrane region" description="Helical" evidence="2">
    <location>
        <begin position="33"/>
        <end position="51"/>
    </location>
</feature>
<keyword evidence="2" id="KW-0472">Membrane</keyword>
<reference evidence="3 4" key="1">
    <citation type="journal article" date="2014" name="Int. J. Syst. Evol. Microbiol.">
        <title>Complete genome sequence of Corynebacterium casei LMG S-19264T (=DSM 44701T), isolated from a smear-ripened cheese.</title>
        <authorList>
            <consortium name="US DOE Joint Genome Institute (JGI-PGF)"/>
            <person name="Walter F."/>
            <person name="Albersmeier A."/>
            <person name="Kalinowski J."/>
            <person name="Ruckert C."/>
        </authorList>
    </citation>
    <scope>NUCLEOTIDE SEQUENCE [LARGE SCALE GENOMIC DNA]</scope>
    <source>
        <strain evidence="3 4">CCM 8669</strain>
    </source>
</reference>
<accession>A0A917MTI0</accession>
<evidence type="ECO:0000313" key="3">
    <source>
        <dbReference type="EMBL" id="GGH62778.1"/>
    </source>
</evidence>
<evidence type="ECO:0000256" key="2">
    <source>
        <dbReference type="SAM" id="Phobius"/>
    </source>
</evidence>